<evidence type="ECO:0000313" key="1">
    <source>
        <dbReference type="EMBL" id="MPM52648.1"/>
    </source>
</evidence>
<protein>
    <submittedName>
        <fullName evidence="1">Uncharacterized protein</fullName>
    </submittedName>
</protein>
<name>A0A645AIU5_9ZZZZ</name>
<organism evidence="1">
    <name type="scientific">bioreactor metagenome</name>
    <dbReference type="NCBI Taxonomy" id="1076179"/>
    <lineage>
        <taxon>unclassified sequences</taxon>
        <taxon>metagenomes</taxon>
        <taxon>ecological metagenomes</taxon>
    </lineage>
</organism>
<dbReference type="AlphaFoldDB" id="A0A645AIU5"/>
<sequence>MERTLLKELTDPRLKAYLDARQVAPRYWPTLFPLDFSDELDWKALNAENGGTIVADVVSYDSAAPEKGRKVIGKATGEIAKVSVKRTMRERDFLQYGRLKKATQTDDVKKKILDLVYNDVDFVQDAVLGRHESLALQMSSTGRVTLNKQNNNGIVTETDVDMGVPSKNKLTVSKLLDNPEFDFFAEVRTVVAKSKKTGRVRYIWMDEDTFAVIMETPKVKASYGLEYYKNQNSYEGIIDQEMINAYLKKKKLPEIIVIDDADLIFEDDDHARTELPAWEKGYITFTIDKTFGRTQHGPIAEEEAESVKKYAIQAKKGHVLITKWSDVDPVCEKTKGEGHFWPVIDSPDRVYMLNTNSTSKFI</sequence>
<gene>
    <name evidence="1" type="ORF">SDC9_99408</name>
</gene>
<dbReference type="EMBL" id="VSSQ01013959">
    <property type="protein sequence ID" value="MPM52648.1"/>
    <property type="molecule type" value="Genomic_DNA"/>
</dbReference>
<accession>A0A645AIU5</accession>
<reference evidence="1" key="1">
    <citation type="submission" date="2019-08" db="EMBL/GenBank/DDBJ databases">
        <authorList>
            <person name="Kucharzyk K."/>
            <person name="Murdoch R.W."/>
            <person name="Higgins S."/>
            <person name="Loffler F."/>
        </authorList>
    </citation>
    <scope>NUCLEOTIDE SEQUENCE</scope>
</reference>
<comment type="caution">
    <text evidence="1">The sequence shown here is derived from an EMBL/GenBank/DDBJ whole genome shotgun (WGS) entry which is preliminary data.</text>
</comment>
<proteinExistence type="predicted"/>